<organism evidence="1 2">
    <name type="scientific">Parelaphostrongylus tenuis</name>
    <name type="common">Meningeal worm</name>
    <dbReference type="NCBI Taxonomy" id="148309"/>
    <lineage>
        <taxon>Eukaryota</taxon>
        <taxon>Metazoa</taxon>
        <taxon>Ecdysozoa</taxon>
        <taxon>Nematoda</taxon>
        <taxon>Chromadorea</taxon>
        <taxon>Rhabditida</taxon>
        <taxon>Rhabditina</taxon>
        <taxon>Rhabditomorpha</taxon>
        <taxon>Strongyloidea</taxon>
        <taxon>Metastrongylidae</taxon>
        <taxon>Parelaphostrongylus</taxon>
    </lineage>
</organism>
<evidence type="ECO:0000313" key="1">
    <source>
        <dbReference type="EMBL" id="KAJ1367666.1"/>
    </source>
</evidence>
<name>A0AAD5R184_PARTN</name>
<evidence type="ECO:0000313" key="2">
    <source>
        <dbReference type="Proteomes" id="UP001196413"/>
    </source>
</evidence>
<dbReference type="EMBL" id="JAHQIW010005982">
    <property type="protein sequence ID" value="KAJ1367666.1"/>
    <property type="molecule type" value="Genomic_DNA"/>
</dbReference>
<protein>
    <submittedName>
        <fullName evidence="1">Uncharacterized protein</fullName>
    </submittedName>
</protein>
<accession>A0AAD5R184</accession>
<reference evidence="1" key="1">
    <citation type="submission" date="2021-06" db="EMBL/GenBank/DDBJ databases">
        <title>Parelaphostrongylus tenuis whole genome reference sequence.</title>
        <authorList>
            <person name="Garwood T.J."/>
            <person name="Larsen P.A."/>
            <person name="Fountain-Jones N.M."/>
            <person name="Garbe J.R."/>
            <person name="Macchietto M.G."/>
            <person name="Kania S.A."/>
            <person name="Gerhold R.W."/>
            <person name="Richards J.E."/>
            <person name="Wolf T.M."/>
        </authorList>
    </citation>
    <scope>NUCLEOTIDE SEQUENCE</scope>
    <source>
        <strain evidence="1">MNPRO001-30</strain>
        <tissue evidence="1">Meninges</tissue>
    </source>
</reference>
<gene>
    <name evidence="1" type="ORF">KIN20_028622</name>
</gene>
<keyword evidence="2" id="KW-1185">Reference proteome</keyword>
<dbReference type="Proteomes" id="UP001196413">
    <property type="component" value="Unassembled WGS sequence"/>
</dbReference>
<comment type="caution">
    <text evidence="1">The sequence shown here is derived from an EMBL/GenBank/DDBJ whole genome shotgun (WGS) entry which is preliminary data.</text>
</comment>
<proteinExistence type="predicted"/>
<sequence length="59" mass="7058">MEELPNSRKVIHVKSLAVRDYEDPYHMDIDLWVSDRHGSEKDGYEKLAKWKFCNHLVID</sequence>
<dbReference type="AlphaFoldDB" id="A0AAD5R184"/>